<dbReference type="Proteomes" id="UP001158067">
    <property type="component" value="Unassembled WGS sequence"/>
</dbReference>
<comment type="caution">
    <text evidence="3">The sequence shown here is derived from an EMBL/GenBank/DDBJ whole genome shotgun (WGS) entry which is preliminary data.</text>
</comment>
<evidence type="ECO:0000313" key="3">
    <source>
        <dbReference type="EMBL" id="SMP41849.1"/>
    </source>
</evidence>
<gene>
    <name evidence="3" type="ORF">SAMN06265222_101667</name>
</gene>
<keyword evidence="4" id="KW-1185">Reference proteome</keyword>
<comment type="similarity">
    <text evidence="1">Belongs to the outer membrane factor (OMF) (TC 1.B.17) family.</text>
</comment>
<feature type="compositionally biased region" description="Acidic residues" evidence="2">
    <location>
        <begin position="593"/>
        <end position="619"/>
    </location>
</feature>
<dbReference type="Gene3D" id="1.20.1600.10">
    <property type="entry name" value="Outer membrane efflux proteins (OEP)"/>
    <property type="match status" value="1"/>
</dbReference>
<proteinExistence type="inferred from homology"/>
<feature type="compositionally biased region" description="Pro residues" evidence="2">
    <location>
        <begin position="1"/>
        <end position="14"/>
    </location>
</feature>
<name>A0ABY1PR66_9BACT</name>
<protein>
    <submittedName>
        <fullName evidence="3">Outer membrane protein TolC</fullName>
    </submittedName>
</protein>
<dbReference type="InterPro" id="IPR003423">
    <property type="entry name" value="OMP_efflux"/>
</dbReference>
<dbReference type="PANTHER" id="PTHR30203:SF24">
    <property type="entry name" value="BLR4935 PROTEIN"/>
    <property type="match status" value="1"/>
</dbReference>
<dbReference type="InterPro" id="IPR010131">
    <property type="entry name" value="MdtP/NodT-like"/>
</dbReference>
<evidence type="ECO:0000256" key="1">
    <source>
        <dbReference type="ARBA" id="ARBA00007613"/>
    </source>
</evidence>
<evidence type="ECO:0000313" key="4">
    <source>
        <dbReference type="Proteomes" id="UP001158067"/>
    </source>
</evidence>
<feature type="region of interest" description="Disordered" evidence="2">
    <location>
        <begin position="591"/>
        <end position="637"/>
    </location>
</feature>
<dbReference type="SUPFAM" id="SSF56954">
    <property type="entry name" value="Outer membrane efflux proteins (OEP)"/>
    <property type="match status" value="1"/>
</dbReference>
<sequence length="637" mass="69851">MIESPLPPHSWPRLPPDHPYHLPPGHSYPDDLPPGHPGSAYPGILDDQPPSYDDYSIRNTPSQLQRRLFRAFAMHTRVRAWSRVVRIVLVEGAGCVLLIMPNDAVDLSTTDVPLVTQAFNREKPRMVSDLTKRSAWQSCAIVLLVTIGVVGCKSPQTCCDPGLPTRELACRTGVTMQKTPPCQQVIPPGVILEDSLSEDEAVLIALSNNSAFQATLAQLGMAHGDAVQANLLMNPQYLIYFPTGAKEGQYTLFAPIESYLLRPTRVKVANREYRRIGETLVQNGLDLARNVRVAYADLAVATQQAQLAQEALQIRDEVFDVTEKRLKDGDISELETINAKVDRLNAKAAAGVQDQTVAIAEARLATLIGLTRLPTPLVPLPLQSPALLTLDEQQLIDQAFACRPDYNAAKWAVAAASQRSRLSRWLFLRLDGVVDVRSDPGGRTGGGLRFDIPIFNRNEGGVIRADWEVNAAMHQRDTIADQIVADVRTSIRTLRQASENLQVLEQEVAPALVESLDISRKGFADGGTDYLLVLQTTTQYLDAKARILDQKAAYSRALAELERAVGCHLEAGLVDYETFMEVVDVPLAMPAEDPNEEADSDMSTDEGDEPANSEPEETAGEQGSKNLADLLELHGNR</sequence>
<dbReference type="Pfam" id="PF02321">
    <property type="entry name" value="OEP"/>
    <property type="match status" value="2"/>
</dbReference>
<accession>A0ABY1PR66</accession>
<organism evidence="3 4">
    <name type="scientific">Neorhodopirellula lusitana</name>
    <dbReference type="NCBI Taxonomy" id="445327"/>
    <lineage>
        <taxon>Bacteria</taxon>
        <taxon>Pseudomonadati</taxon>
        <taxon>Planctomycetota</taxon>
        <taxon>Planctomycetia</taxon>
        <taxon>Pirellulales</taxon>
        <taxon>Pirellulaceae</taxon>
        <taxon>Neorhodopirellula</taxon>
    </lineage>
</organism>
<dbReference type="PANTHER" id="PTHR30203">
    <property type="entry name" value="OUTER MEMBRANE CATION EFFLUX PROTEIN"/>
    <property type="match status" value="1"/>
</dbReference>
<dbReference type="EMBL" id="FXUG01000001">
    <property type="protein sequence ID" value="SMP41849.1"/>
    <property type="molecule type" value="Genomic_DNA"/>
</dbReference>
<feature type="region of interest" description="Disordered" evidence="2">
    <location>
        <begin position="1"/>
        <end position="45"/>
    </location>
</feature>
<evidence type="ECO:0000256" key="2">
    <source>
        <dbReference type="SAM" id="MobiDB-lite"/>
    </source>
</evidence>
<reference evidence="3 4" key="1">
    <citation type="submission" date="2017-05" db="EMBL/GenBank/DDBJ databases">
        <authorList>
            <person name="Varghese N."/>
            <person name="Submissions S."/>
        </authorList>
    </citation>
    <scope>NUCLEOTIDE SEQUENCE [LARGE SCALE GENOMIC DNA]</scope>
    <source>
        <strain evidence="3 4">DSM 25457</strain>
    </source>
</reference>